<dbReference type="RefSeq" id="WP_147303075.1">
    <property type="nucleotide sequence ID" value="NZ_QREG01000050.1"/>
</dbReference>
<feature type="non-terminal residue" evidence="1">
    <location>
        <position position="430"/>
    </location>
</feature>
<keyword evidence="2" id="KW-1185">Reference proteome</keyword>
<evidence type="ECO:0000313" key="2">
    <source>
        <dbReference type="Proteomes" id="UP000256779"/>
    </source>
</evidence>
<proteinExistence type="predicted"/>
<dbReference type="EMBL" id="QREG01000050">
    <property type="protein sequence ID" value="RED91273.1"/>
    <property type="molecule type" value="Genomic_DNA"/>
</dbReference>
<accession>A0A3D9KVG5</accession>
<gene>
    <name evidence="1" type="ORF">C7460_1501</name>
</gene>
<protein>
    <submittedName>
        <fullName evidence="1">Uncharacterized protein</fullName>
    </submittedName>
</protein>
<organism evidence="1 2">
    <name type="scientific">Marinoscillum furvescens DSM 4134</name>
    <dbReference type="NCBI Taxonomy" id="1122208"/>
    <lineage>
        <taxon>Bacteria</taxon>
        <taxon>Pseudomonadati</taxon>
        <taxon>Bacteroidota</taxon>
        <taxon>Cytophagia</taxon>
        <taxon>Cytophagales</taxon>
        <taxon>Reichenbachiellaceae</taxon>
        <taxon>Marinoscillum</taxon>
    </lineage>
</organism>
<dbReference type="Proteomes" id="UP000256779">
    <property type="component" value="Unassembled WGS sequence"/>
</dbReference>
<dbReference type="OrthoDB" id="990310at2"/>
<sequence length="430" mass="47668">MLTHYRQTWERLQLYPSLKYLLAPLMVLCALTALSQNYPTQTRELPPVTITEERARDLMRQLTDLDAFMHAVGIKNIANDQRLEAYATGFAERNQIEVFTIGYIDSDELWPRVFRNIRLKKLNNITTDQLLAAHILFIPQDDGYTVELKLEGKTTEVYELLELTKEEVELIAKETSDQQLGSTVYAKPKEARETVVSAMIAALQRVEQQTDPVAQSITPVTFQPATDQKFGFDAPTHDQLAADYPTVTIGGETLRTSWKSLKQGTPDPVIALDKADQELTFEYNGAPLAATPTDNTYTLQPVGGADGTTAELVAKVGEYTAGVLQTVSYSEVLTKVTIVPVNGAGAGITQSQLQTRLNEIYGPAVASWQVEVMANQTLTGWDEDGNGLDDGQTGMLSNYTGEMNALIKAFRSKHQRAKDTYYVFLVAKAE</sequence>
<dbReference type="AlphaFoldDB" id="A0A3D9KVG5"/>
<name>A0A3D9KVG5_MARFU</name>
<reference evidence="1 2" key="1">
    <citation type="submission" date="2018-07" db="EMBL/GenBank/DDBJ databases">
        <title>Genomic Encyclopedia of Type Strains, Phase IV (KMG-IV): sequencing the most valuable type-strain genomes for metagenomic binning, comparative biology and taxonomic classification.</title>
        <authorList>
            <person name="Goeker M."/>
        </authorList>
    </citation>
    <scope>NUCLEOTIDE SEQUENCE [LARGE SCALE GENOMIC DNA]</scope>
    <source>
        <strain evidence="1 2">DSM 4134</strain>
    </source>
</reference>
<comment type="caution">
    <text evidence="1">The sequence shown here is derived from an EMBL/GenBank/DDBJ whole genome shotgun (WGS) entry which is preliminary data.</text>
</comment>
<evidence type="ECO:0000313" key="1">
    <source>
        <dbReference type="EMBL" id="RED91273.1"/>
    </source>
</evidence>